<evidence type="ECO:0000256" key="1">
    <source>
        <dbReference type="ARBA" id="ARBA00005254"/>
    </source>
</evidence>
<organism evidence="4 5">
    <name type="scientific">Streptomyces paromomycinus</name>
    <name type="common">Streptomyces rimosus subsp. paromomycinus</name>
    <dbReference type="NCBI Taxonomy" id="92743"/>
    <lineage>
        <taxon>Bacteria</taxon>
        <taxon>Bacillati</taxon>
        <taxon>Actinomycetota</taxon>
        <taxon>Actinomycetes</taxon>
        <taxon>Kitasatosporales</taxon>
        <taxon>Streptomycetaceae</taxon>
        <taxon>Streptomyces</taxon>
    </lineage>
</organism>
<dbReference type="Gene3D" id="3.10.129.10">
    <property type="entry name" value="Hotdog Thioesterase"/>
    <property type="match status" value="1"/>
</dbReference>
<dbReference type="AlphaFoldDB" id="A0A401W6B2"/>
<dbReference type="InterPro" id="IPR002539">
    <property type="entry name" value="MaoC-like_dom"/>
</dbReference>
<dbReference type="Proteomes" id="UP000286746">
    <property type="component" value="Unassembled WGS sequence"/>
</dbReference>
<evidence type="ECO:0000313" key="5">
    <source>
        <dbReference type="Proteomes" id="UP000286746"/>
    </source>
</evidence>
<protein>
    <recommendedName>
        <fullName evidence="3">MaoC-like domain-containing protein</fullName>
    </recommendedName>
</protein>
<dbReference type="SUPFAM" id="SSF54637">
    <property type="entry name" value="Thioesterase/thiol ester dehydrase-isomerase"/>
    <property type="match status" value="2"/>
</dbReference>
<accession>A0A401W6B2</accession>
<keyword evidence="5" id="KW-1185">Reference proteome</keyword>
<dbReference type="Pfam" id="PF01575">
    <property type="entry name" value="MaoC_dehydratas"/>
    <property type="match status" value="1"/>
</dbReference>
<evidence type="ECO:0000259" key="3">
    <source>
        <dbReference type="Pfam" id="PF01575"/>
    </source>
</evidence>
<comment type="caution">
    <text evidence="4">The sequence shown here is derived from an EMBL/GenBank/DDBJ whole genome shotgun (WGS) entry which is preliminary data.</text>
</comment>
<dbReference type="PANTHER" id="PTHR43841:SF1">
    <property type="entry name" value="3-HYDROXYACYL-THIOESTER DEHYDRATASE X"/>
    <property type="match status" value="1"/>
</dbReference>
<feature type="domain" description="MaoC-like" evidence="3">
    <location>
        <begin position="218"/>
        <end position="298"/>
    </location>
</feature>
<dbReference type="EMBL" id="BHZD01000001">
    <property type="protein sequence ID" value="GCD44832.1"/>
    <property type="molecule type" value="Genomic_DNA"/>
</dbReference>
<evidence type="ECO:0000256" key="2">
    <source>
        <dbReference type="SAM" id="MobiDB-lite"/>
    </source>
</evidence>
<gene>
    <name evidence="4" type="ORF">GKJPGBOP_04546</name>
</gene>
<comment type="similarity">
    <text evidence="1">Belongs to the enoyl-CoA hydratase/isomerase family.</text>
</comment>
<dbReference type="InterPro" id="IPR029069">
    <property type="entry name" value="HotDog_dom_sf"/>
</dbReference>
<name>A0A401W6B2_STREY</name>
<proteinExistence type="inferred from homology"/>
<evidence type="ECO:0000313" key="4">
    <source>
        <dbReference type="EMBL" id="GCD44832.1"/>
    </source>
</evidence>
<reference evidence="4 5" key="1">
    <citation type="submission" date="2018-11" db="EMBL/GenBank/DDBJ databases">
        <title>Whole genome sequence of Streptomyces paromomycinus NBRC 15454(T).</title>
        <authorList>
            <person name="Komaki H."/>
            <person name="Tamura T."/>
        </authorList>
    </citation>
    <scope>NUCLEOTIDE SEQUENCE [LARGE SCALE GENOMIC DNA]</scope>
    <source>
        <strain evidence="4 5">NBRC 15454</strain>
    </source>
</reference>
<feature type="compositionally biased region" description="Pro residues" evidence="2">
    <location>
        <begin position="188"/>
        <end position="197"/>
    </location>
</feature>
<dbReference type="PANTHER" id="PTHR43841">
    <property type="entry name" value="3-HYDROXYACYL-THIOESTER DEHYDRATASE HTDX-RELATED"/>
    <property type="match status" value="1"/>
</dbReference>
<feature type="compositionally biased region" description="Low complexity" evidence="2">
    <location>
        <begin position="174"/>
        <end position="187"/>
    </location>
</feature>
<sequence length="320" mass="33956">MAADVPGGATTGLTRAPRLMSVLAKGVLTGFGKHPRPDAALPRTRLVLPAVRIGLGRAATYARVCGYDATEPLPVTYPHILGFPLAARLMSARDFPLPMLGLVHTGIEITQYAPLHPTDTLELTVFAGALRPHHRGTEVVMTTEARRGGALMWHDRSTYLARHRPPGGSGPRGDGASASPGSSASPASPNPSAPPGPSGGARELPVRARWRLPADLGRRHAAVSGDYNPIHLHALTARPLGFPRAIAHGMWTFARCAAEAVLPGTATLRISAEFRSPVLLPATVAYAYETTRNGGTFQLRGVPEGRRPRVHLEGRVETDV</sequence>
<feature type="region of interest" description="Disordered" evidence="2">
    <location>
        <begin position="160"/>
        <end position="204"/>
    </location>
</feature>